<reference evidence="1" key="1">
    <citation type="journal article" date="2020" name="Stud. Mycol.">
        <title>101 Dothideomycetes genomes: a test case for predicting lifestyles and emergence of pathogens.</title>
        <authorList>
            <person name="Haridas S."/>
            <person name="Albert R."/>
            <person name="Binder M."/>
            <person name="Bloem J."/>
            <person name="Labutti K."/>
            <person name="Salamov A."/>
            <person name="Andreopoulos B."/>
            <person name="Baker S."/>
            <person name="Barry K."/>
            <person name="Bills G."/>
            <person name="Bluhm B."/>
            <person name="Cannon C."/>
            <person name="Castanera R."/>
            <person name="Culley D."/>
            <person name="Daum C."/>
            <person name="Ezra D."/>
            <person name="Gonzalez J."/>
            <person name="Henrissat B."/>
            <person name="Kuo A."/>
            <person name="Liang C."/>
            <person name="Lipzen A."/>
            <person name="Lutzoni F."/>
            <person name="Magnuson J."/>
            <person name="Mondo S."/>
            <person name="Nolan M."/>
            <person name="Ohm R."/>
            <person name="Pangilinan J."/>
            <person name="Park H.-J."/>
            <person name="Ramirez L."/>
            <person name="Alfaro M."/>
            <person name="Sun H."/>
            <person name="Tritt A."/>
            <person name="Yoshinaga Y."/>
            <person name="Zwiers L.-H."/>
            <person name="Turgeon B."/>
            <person name="Goodwin S."/>
            <person name="Spatafora J."/>
            <person name="Crous P."/>
            <person name="Grigoriev I."/>
        </authorList>
    </citation>
    <scope>NUCLEOTIDE SEQUENCE</scope>
    <source>
        <strain evidence="1">CBS 525.71</strain>
    </source>
</reference>
<dbReference type="Proteomes" id="UP000799754">
    <property type="component" value="Unassembled WGS sequence"/>
</dbReference>
<sequence>MPHNSTCRSMTLIPTGRLHPHALSRLIQNAMPSGRHARYACDVFDRCVLSSVLFGSHTAADTRQGGPEGEIRREYTGTCMHAAETGVAKQRGDQSYTVLGELLLSYQLFSPCNRVWSYALHYWTTIAVEEEHSQLGCILCVHMVLVRGEFEGCAPRSGG</sequence>
<accession>A0ACB6S720</accession>
<keyword evidence="2" id="KW-1185">Reference proteome</keyword>
<comment type="caution">
    <text evidence="1">The sequence shown here is derived from an EMBL/GenBank/DDBJ whole genome shotgun (WGS) entry which is preliminary data.</text>
</comment>
<dbReference type="EMBL" id="MU006708">
    <property type="protein sequence ID" value="KAF2630081.1"/>
    <property type="molecule type" value="Genomic_DNA"/>
</dbReference>
<organism evidence="1 2">
    <name type="scientific">Macroventuria anomochaeta</name>
    <dbReference type="NCBI Taxonomy" id="301207"/>
    <lineage>
        <taxon>Eukaryota</taxon>
        <taxon>Fungi</taxon>
        <taxon>Dikarya</taxon>
        <taxon>Ascomycota</taxon>
        <taxon>Pezizomycotina</taxon>
        <taxon>Dothideomycetes</taxon>
        <taxon>Pleosporomycetidae</taxon>
        <taxon>Pleosporales</taxon>
        <taxon>Pleosporineae</taxon>
        <taxon>Didymellaceae</taxon>
        <taxon>Macroventuria</taxon>
    </lineage>
</organism>
<proteinExistence type="predicted"/>
<evidence type="ECO:0000313" key="1">
    <source>
        <dbReference type="EMBL" id="KAF2630081.1"/>
    </source>
</evidence>
<protein>
    <submittedName>
        <fullName evidence="1">Uncharacterized protein</fullName>
    </submittedName>
</protein>
<gene>
    <name evidence="1" type="ORF">BU25DRAFT_419720</name>
</gene>
<name>A0ACB6S720_9PLEO</name>
<evidence type="ECO:0000313" key="2">
    <source>
        <dbReference type="Proteomes" id="UP000799754"/>
    </source>
</evidence>